<keyword evidence="6" id="KW-0472">Membrane</keyword>
<dbReference type="PANTHER" id="PTHR16296">
    <property type="entry name" value="UNCHARACTERIZED HYPOTHALAMUS PROTEIN HT007"/>
    <property type="match status" value="1"/>
</dbReference>
<protein>
    <recommendedName>
        <fullName evidence="8">Transmembrane protein 126A</fullName>
    </recommendedName>
</protein>
<keyword evidence="2" id="KW-0812">Transmembrane</keyword>
<dbReference type="STRING" id="56216.A0A1A6HDB1"/>
<evidence type="ECO:0000256" key="1">
    <source>
        <dbReference type="ARBA" id="ARBA00004448"/>
    </source>
</evidence>
<name>A0A1A6HDB1_NEOLE</name>
<evidence type="ECO:0000256" key="6">
    <source>
        <dbReference type="ARBA" id="ARBA00023136"/>
    </source>
</evidence>
<accession>A0A1A6HDB1</accession>
<comment type="caution">
    <text evidence="11">The sequence shown here is derived from an EMBL/GenBank/DDBJ whole genome shotgun (WGS) entry which is preliminary data.</text>
</comment>
<comment type="function">
    <text evidence="10">Protein required for the cotranslational protein quality control in the inner membrane of the mitochondria. Associates with newly synthesized polypeptides and may act as a chaperone that cooperates with OXA1L for the insertion of newly synthesized mitochondrial proteins into the inner membrane. Required for the assembly of the ND4 module of mitochondrial complex I.</text>
</comment>
<organism evidence="11 12">
    <name type="scientific">Neotoma lepida</name>
    <name type="common">Desert woodrat</name>
    <dbReference type="NCBI Taxonomy" id="56216"/>
    <lineage>
        <taxon>Eukaryota</taxon>
        <taxon>Metazoa</taxon>
        <taxon>Chordata</taxon>
        <taxon>Craniata</taxon>
        <taxon>Vertebrata</taxon>
        <taxon>Euteleostomi</taxon>
        <taxon>Mammalia</taxon>
        <taxon>Eutheria</taxon>
        <taxon>Euarchontoglires</taxon>
        <taxon>Glires</taxon>
        <taxon>Rodentia</taxon>
        <taxon>Myomorpha</taxon>
        <taxon>Muroidea</taxon>
        <taxon>Cricetidae</taxon>
        <taxon>Neotominae</taxon>
        <taxon>Neotoma</taxon>
    </lineage>
</organism>
<comment type="similarity">
    <text evidence="7">Belongs to the TMEM126 family.</text>
</comment>
<evidence type="ECO:0000256" key="8">
    <source>
        <dbReference type="ARBA" id="ARBA00039469"/>
    </source>
</evidence>
<dbReference type="InterPro" id="IPR009801">
    <property type="entry name" value="TMEM126"/>
</dbReference>
<evidence type="ECO:0000256" key="5">
    <source>
        <dbReference type="ARBA" id="ARBA00023128"/>
    </source>
</evidence>
<keyword evidence="3" id="KW-0999">Mitochondrion inner membrane</keyword>
<dbReference type="Proteomes" id="UP000092124">
    <property type="component" value="Unassembled WGS sequence"/>
</dbReference>
<dbReference type="GO" id="GO:0005743">
    <property type="term" value="C:mitochondrial inner membrane"/>
    <property type="evidence" value="ECO:0007669"/>
    <property type="project" value="UniProtKB-SubCell"/>
</dbReference>
<evidence type="ECO:0000256" key="2">
    <source>
        <dbReference type="ARBA" id="ARBA00022692"/>
    </source>
</evidence>
<dbReference type="AlphaFoldDB" id="A0A1A6HDB1"/>
<evidence type="ECO:0000313" key="12">
    <source>
        <dbReference type="Proteomes" id="UP000092124"/>
    </source>
</evidence>
<evidence type="ECO:0000313" key="11">
    <source>
        <dbReference type="EMBL" id="OBS75905.1"/>
    </source>
</evidence>
<evidence type="ECO:0000256" key="7">
    <source>
        <dbReference type="ARBA" id="ARBA00038018"/>
    </source>
</evidence>
<dbReference type="Pfam" id="PF07114">
    <property type="entry name" value="TMEM126"/>
    <property type="match status" value="1"/>
</dbReference>
<dbReference type="OrthoDB" id="6234762at2759"/>
<keyword evidence="4" id="KW-1133">Transmembrane helix</keyword>
<dbReference type="GO" id="GO:0032981">
    <property type="term" value="P:mitochondrial respiratory chain complex I assembly"/>
    <property type="evidence" value="ECO:0007669"/>
    <property type="project" value="TreeGrafter"/>
</dbReference>
<evidence type="ECO:0000256" key="9">
    <source>
        <dbReference type="ARBA" id="ARBA00044764"/>
    </source>
</evidence>
<proteinExistence type="inferred from homology"/>
<evidence type="ECO:0000256" key="4">
    <source>
        <dbReference type="ARBA" id="ARBA00022989"/>
    </source>
</evidence>
<gene>
    <name evidence="11" type="ORF">A6R68_17645</name>
</gene>
<keyword evidence="5" id="KW-0496">Mitochondrion</keyword>
<feature type="non-terminal residue" evidence="11">
    <location>
        <position position="68"/>
    </location>
</feature>
<comment type="subcellular location">
    <subcellularLocation>
        <location evidence="1">Mitochondrion inner membrane</location>
        <topology evidence="1">Multi-pass membrane protein</topology>
    </subcellularLocation>
</comment>
<evidence type="ECO:0000256" key="10">
    <source>
        <dbReference type="ARBA" id="ARBA00045919"/>
    </source>
</evidence>
<dbReference type="EMBL" id="LZPO01035170">
    <property type="protein sequence ID" value="OBS75905.1"/>
    <property type="molecule type" value="Genomic_DNA"/>
</dbReference>
<keyword evidence="12" id="KW-1185">Reference proteome</keyword>
<evidence type="ECO:0000256" key="3">
    <source>
        <dbReference type="ARBA" id="ARBA00022792"/>
    </source>
</evidence>
<reference evidence="11 12" key="1">
    <citation type="submission" date="2016-06" db="EMBL/GenBank/DDBJ databases">
        <title>The Draft Genome Sequence and Annotation of the Desert Woodrat Neotoma lepida.</title>
        <authorList>
            <person name="Campbell M."/>
            <person name="Oakeson K.F."/>
            <person name="Yandell M."/>
            <person name="Halpert J.R."/>
            <person name="Dearing D."/>
        </authorList>
    </citation>
    <scope>NUCLEOTIDE SEQUENCE [LARGE SCALE GENOMIC DNA]</scope>
    <source>
        <strain evidence="11">417</strain>
        <tissue evidence="11">Liver</tissue>
    </source>
</reference>
<comment type="subunit">
    <text evidence="9">Interacts with OXA1L; promoting cotranslational quality control in mitochondria.</text>
</comment>
<dbReference type="PANTHER" id="PTHR16296:SF4">
    <property type="entry name" value="TRANSMEMBRANE PROTEIN 126A"/>
    <property type="match status" value="1"/>
</dbReference>
<sequence>MSRGALIGFVLGGVYPILFAISVNGGLAARKMVYPILLQSVFAAYLASRQYKLLIKALQSPEPDIEIH</sequence>